<accession>A0ABD1DDN4</accession>
<comment type="caution">
    <text evidence="1">The sequence shown here is derived from an EMBL/GenBank/DDBJ whole genome shotgun (WGS) entry which is preliminary data.</text>
</comment>
<sequence>MVMNTGSMKKECVNSKTSK</sequence>
<evidence type="ECO:0000313" key="1">
    <source>
        <dbReference type="EMBL" id="KAL1397770.1"/>
    </source>
</evidence>
<dbReference type="AlphaFoldDB" id="A0ABD1DDN4"/>
<evidence type="ECO:0000313" key="2">
    <source>
        <dbReference type="Proteomes" id="UP001562425"/>
    </source>
</evidence>
<keyword evidence="2" id="KW-1185">Reference proteome</keyword>
<name>A0ABD1DDN4_CULPP</name>
<feature type="non-terminal residue" evidence="1">
    <location>
        <position position="19"/>
    </location>
</feature>
<organism evidence="1 2">
    <name type="scientific">Culex pipiens pipiens</name>
    <name type="common">Northern house mosquito</name>
    <dbReference type="NCBI Taxonomy" id="38569"/>
    <lineage>
        <taxon>Eukaryota</taxon>
        <taxon>Metazoa</taxon>
        <taxon>Ecdysozoa</taxon>
        <taxon>Arthropoda</taxon>
        <taxon>Hexapoda</taxon>
        <taxon>Insecta</taxon>
        <taxon>Pterygota</taxon>
        <taxon>Neoptera</taxon>
        <taxon>Endopterygota</taxon>
        <taxon>Diptera</taxon>
        <taxon>Nematocera</taxon>
        <taxon>Culicoidea</taxon>
        <taxon>Culicidae</taxon>
        <taxon>Culicinae</taxon>
        <taxon>Culicini</taxon>
        <taxon>Culex</taxon>
        <taxon>Culex</taxon>
    </lineage>
</organism>
<proteinExistence type="predicted"/>
<dbReference type="Proteomes" id="UP001562425">
    <property type="component" value="Unassembled WGS sequence"/>
</dbReference>
<dbReference type="EMBL" id="JBEHCU010006152">
    <property type="protein sequence ID" value="KAL1397770.1"/>
    <property type="molecule type" value="Genomic_DNA"/>
</dbReference>
<protein>
    <submittedName>
        <fullName evidence="1">Uncharacterized protein</fullName>
    </submittedName>
</protein>
<gene>
    <name evidence="1" type="ORF">pipiens_009494</name>
</gene>
<reference evidence="1 2" key="1">
    <citation type="submission" date="2024-05" db="EMBL/GenBank/DDBJ databases">
        <title>Culex pipiens pipiens assembly and annotation.</title>
        <authorList>
            <person name="Alout H."/>
            <person name="Durand T."/>
        </authorList>
    </citation>
    <scope>NUCLEOTIDE SEQUENCE [LARGE SCALE GENOMIC DNA]</scope>
    <source>
        <strain evidence="1">HA-2024</strain>
        <tissue evidence="1">Whole body</tissue>
    </source>
</reference>